<keyword evidence="3" id="KW-0106">Calcium</keyword>
<gene>
    <name evidence="8" type="ORF">BB559_000612</name>
</gene>
<reference evidence="8 9" key="1">
    <citation type="journal article" date="2018" name="MBio">
        <title>Comparative Genomics Reveals the Core Gene Toolbox for the Fungus-Insect Symbiosis.</title>
        <authorList>
            <person name="Wang Y."/>
            <person name="Stata M."/>
            <person name="Wang W."/>
            <person name="Stajich J.E."/>
            <person name="White M.M."/>
            <person name="Moncalvo J.M."/>
        </authorList>
    </citation>
    <scope>NUCLEOTIDE SEQUENCE [LARGE SCALE GENOMIC DNA]</scope>
    <source>
        <strain evidence="8 9">AUS-77-4</strain>
    </source>
</reference>
<keyword evidence="5 6" id="KW-0472">Membrane</keyword>
<dbReference type="GO" id="GO:0006874">
    <property type="term" value="P:intracellular calcium ion homeostasis"/>
    <property type="evidence" value="ECO:0007669"/>
    <property type="project" value="TreeGrafter"/>
</dbReference>
<name>A0A2T9Z4N9_9FUNG</name>
<dbReference type="PANTHER" id="PTHR31323">
    <property type="entry name" value="MECHANOSENSITIVE ION CHANNEL PROTEIN MSY2"/>
    <property type="match status" value="1"/>
</dbReference>
<dbReference type="InterPro" id="IPR006685">
    <property type="entry name" value="MscS_channel_2nd"/>
</dbReference>
<dbReference type="Pfam" id="PF13405">
    <property type="entry name" value="EF-hand_6"/>
    <property type="match status" value="1"/>
</dbReference>
<feature type="transmembrane region" description="Helical" evidence="6">
    <location>
        <begin position="457"/>
        <end position="479"/>
    </location>
</feature>
<dbReference type="Pfam" id="PF00924">
    <property type="entry name" value="MS_channel_2nd"/>
    <property type="match status" value="1"/>
</dbReference>
<dbReference type="GO" id="GO:0016020">
    <property type="term" value="C:membrane"/>
    <property type="evidence" value="ECO:0007669"/>
    <property type="project" value="UniProtKB-SubCell"/>
</dbReference>
<dbReference type="Gene3D" id="1.10.238.10">
    <property type="entry name" value="EF-hand"/>
    <property type="match status" value="1"/>
</dbReference>
<evidence type="ECO:0000256" key="2">
    <source>
        <dbReference type="ARBA" id="ARBA00022692"/>
    </source>
</evidence>
<dbReference type="InterPro" id="IPR011992">
    <property type="entry name" value="EF-hand-dom_pair"/>
</dbReference>
<comment type="caution">
    <text evidence="8">The sequence shown here is derived from an EMBL/GenBank/DDBJ whole genome shotgun (WGS) entry which is preliminary data.</text>
</comment>
<keyword evidence="2 6" id="KW-0812">Transmembrane</keyword>
<dbReference type="InterPro" id="IPR023408">
    <property type="entry name" value="MscS_beta-dom_sf"/>
</dbReference>
<dbReference type="GO" id="GO:0005509">
    <property type="term" value="F:calcium ion binding"/>
    <property type="evidence" value="ECO:0007669"/>
    <property type="project" value="InterPro"/>
</dbReference>
<keyword evidence="9" id="KW-1185">Reference proteome</keyword>
<keyword evidence="4 6" id="KW-1133">Transmembrane helix</keyword>
<dbReference type="PANTHER" id="PTHR31323:SF1">
    <property type="entry name" value="MECHANOSENSITIVE ION CHANNEL PROTEIN"/>
    <property type="match status" value="1"/>
</dbReference>
<sequence>MDNNGINQTEKRNPLDSKKDDILKVNWADTTQNTEHTSLQLDKSFERKLSINYRASSDEEDIDFDTENKPGSKTKFLIMLVRKIVVINLGVFICLIPAFILRRKYPNVPLLKKLDVKDPQYSVKSAVSTSIYLSCLASILWFLFIVITDLISLIQKITVMIVKKIAKKKVAKVHAFFEVLESVGSTLTMTLISAIGCIIWASFFFESSIMTFSFKTEKSNITWNQLAFKYLVLFFIASLMFLFEAFFMLNLSAAFHKMVYKDRIDQQQKTVDAIAELEMLTESNNSNGHFISITPAISYSDTYGSPSIDSYTSQTPLDDMFIDDISHGNLIKRAKKLFYRLRKNSTSKVLVPEDFIYIYKNWDTERAIEVFNLFDSNRNGSISRIEFQQAFTNCSLEKNILSKTLTDMSQVIGKIHRFLVFVILCVTFLLALTILSFDPISSDHIRVDEDHLKVKKIKLLTTVFMHLNGQNITIPNVILAKKKIINFRRSENQKEGYEIGIDFDTPEDKIDELISRLKSFVEGNPLDYKPIIGVKYLNMENSSLLKIALMFTFRTNWQNTTYYWKARNNIISRIRKEMVNLGLTYSTEIKNIRLVGQEDSSILPLQQ</sequence>
<dbReference type="OrthoDB" id="544685at2759"/>
<dbReference type="SUPFAM" id="SSF50182">
    <property type="entry name" value="Sm-like ribonucleoproteins"/>
    <property type="match status" value="1"/>
</dbReference>
<dbReference type="Proteomes" id="UP000245699">
    <property type="component" value="Unassembled WGS sequence"/>
</dbReference>
<dbReference type="EMBL" id="MBFT01000030">
    <property type="protein sequence ID" value="PVU99560.1"/>
    <property type="molecule type" value="Genomic_DNA"/>
</dbReference>
<feature type="transmembrane region" description="Helical" evidence="6">
    <location>
        <begin position="230"/>
        <end position="251"/>
    </location>
</feature>
<evidence type="ECO:0000256" key="6">
    <source>
        <dbReference type="SAM" id="Phobius"/>
    </source>
</evidence>
<dbReference type="PROSITE" id="PS00018">
    <property type="entry name" value="EF_HAND_1"/>
    <property type="match status" value="1"/>
</dbReference>
<evidence type="ECO:0000256" key="4">
    <source>
        <dbReference type="ARBA" id="ARBA00022989"/>
    </source>
</evidence>
<dbReference type="PROSITE" id="PS50222">
    <property type="entry name" value="EF_HAND_2"/>
    <property type="match status" value="1"/>
</dbReference>
<feature type="transmembrane region" description="Helical" evidence="6">
    <location>
        <begin position="418"/>
        <end position="437"/>
    </location>
</feature>
<evidence type="ECO:0000256" key="3">
    <source>
        <dbReference type="ARBA" id="ARBA00022837"/>
    </source>
</evidence>
<dbReference type="InterPro" id="IPR002048">
    <property type="entry name" value="EF_hand_dom"/>
</dbReference>
<dbReference type="SUPFAM" id="SSF47473">
    <property type="entry name" value="EF-hand"/>
    <property type="match status" value="1"/>
</dbReference>
<proteinExistence type="predicted"/>
<dbReference type="GO" id="GO:0005262">
    <property type="term" value="F:calcium channel activity"/>
    <property type="evidence" value="ECO:0007669"/>
    <property type="project" value="TreeGrafter"/>
</dbReference>
<protein>
    <recommendedName>
        <fullName evidence="7">EF-hand domain-containing protein</fullName>
    </recommendedName>
</protein>
<feature type="transmembrane region" description="Helical" evidence="6">
    <location>
        <begin position="80"/>
        <end position="101"/>
    </location>
</feature>
<comment type="subcellular location">
    <subcellularLocation>
        <location evidence="1">Membrane</location>
    </subcellularLocation>
</comment>
<evidence type="ECO:0000256" key="5">
    <source>
        <dbReference type="ARBA" id="ARBA00023136"/>
    </source>
</evidence>
<feature type="transmembrane region" description="Helical" evidence="6">
    <location>
        <begin position="175"/>
        <end position="205"/>
    </location>
</feature>
<feature type="domain" description="EF-hand" evidence="7">
    <location>
        <begin position="362"/>
        <end position="397"/>
    </location>
</feature>
<evidence type="ECO:0000313" key="8">
    <source>
        <dbReference type="EMBL" id="PVU99560.1"/>
    </source>
</evidence>
<evidence type="ECO:0000259" key="7">
    <source>
        <dbReference type="PROSITE" id="PS50222"/>
    </source>
</evidence>
<feature type="transmembrane region" description="Helical" evidence="6">
    <location>
        <begin position="131"/>
        <end position="154"/>
    </location>
</feature>
<dbReference type="InterPro" id="IPR010920">
    <property type="entry name" value="LSM_dom_sf"/>
</dbReference>
<dbReference type="Gene3D" id="2.30.30.60">
    <property type="match status" value="1"/>
</dbReference>
<dbReference type="AlphaFoldDB" id="A0A2T9Z4N9"/>
<evidence type="ECO:0000313" key="9">
    <source>
        <dbReference type="Proteomes" id="UP000245699"/>
    </source>
</evidence>
<evidence type="ECO:0000256" key="1">
    <source>
        <dbReference type="ARBA" id="ARBA00004370"/>
    </source>
</evidence>
<dbReference type="InterPro" id="IPR018247">
    <property type="entry name" value="EF_Hand_1_Ca_BS"/>
</dbReference>
<accession>A0A2T9Z4N9</accession>
<organism evidence="8 9">
    <name type="scientific">Furculomyces boomerangus</name>
    <dbReference type="NCBI Taxonomy" id="61424"/>
    <lineage>
        <taxon>Eukaryota</taxon>
        <taxon>Fungi</taxon>
        <taxon>Fungi incertae sedis</taxon>
        <taxon>Zoopagomycota</taxon>
        <taxon>Kickxellomycotina</taxon>
        <taxon>Harpellomycetes</taxon>
        <taxon>Harpellales</taxon>
        <taxon>Harpellaceae</taxon>
        <taxon>Furculomyces</taxon>
    </lineage>
</organism>